<dbReference type="InterPro" id="IPR036864">
    <property type="entry name" value="Zn2-C6_fun-type_DNA-bd_sf"/>
</dbReference>
<evidence type="ECO:0000259" key="5">
    <source>
        <dbReference type="PROSITE" id="PS50048"/>
    </source>
</evidence>
<evidence type="ECO:0000256" key="4">
    <source>
        <dbReference type="SAM" id="MobiDB-lite"/>
    </source>
</evidence>
<feature type="region of interest" description="Disordered" evidence="4">
    <location>
        <begin position="114"/>
        <end position="136"/>
    </location>
</feature>
<dbReference type="SUPFAM" id="SSF57701">
    <property type="entry name" value="Zn2/Cys6 DNA-binding domain"/>
    <property type="match status" value="1"/>
</dbReference>
<feature type="region of interest" description="Disordered" evidence="4">
    <location>
        <begin position="1"/>
        <end position="30"/>
    </location>
</feature>
<dbReference type="GO" id="GO:0003677">
    <property type="term" value="F:DNA binding"/>
    <property type="evidence" value="ECO:0007669"/>
    <property type="project" value="InterPro"/>
</dbReference>
<dbReference type="SMART" id="SM00066">
    <property type="entry name" value="GAL4"/>
    <property type="match status" value="1"/>
</dbReference>
<evidence type="ECO:0000256" key="1">
    <source>
        <dbReference type="ARBA" id="ARBA00004123"/>
    </source>
</evidence>
<dbReference type="SMART" id="SM00906">
    <property type="entry name" value="Fungal_trans"/>
    <property type="match status" value="1"/>
</dbReference>
<dbReference type="PANTHER" id="PTHR31001:SF87">
    <property type="entry name" value="COL-21"/>
    <property type="match status" value="1"/>
</dbReference>
<dbReference type="GO" id="GO:0000981">
    <property type="term" value="F:DNA-binding transcription factor activity, RNA polymerase II-specific"/>
    <property type="evidence" value="ECO:0007669"/>
    <property type="project" value="InterPro"/>
</dbReference>
<dbReference type="InterPro" id="IPR007219">
    <property type="entry name" value="XnlR_reg_dom"/>
</dbReference>
<evidence type="ECO:0000256" key="2">
    <source>
        <dbReference type="ARBA" id="ARBA00022723"/>
    </source>
</evidence>
<feature type="domain" description="Zn(2)-C6 fungal-type" evidence="5">
    <location>
        <begin position="38"/>
        <end position="67"/>
    </location>
</feature>
<name>A0AAJ6CEL1_9BASI</name>
<dbReference type="PROSITE" id="PS00463">
    <property type="entry name" value="ZN2_CY6_FUNGAL_1"/>
    <property type="match status" value="1"/>
</dbReference>
<dbReference type="AlphaFoldDB" id="A0AAJ6CEL1"/>
<organism evidence="6 7">
    <name type="scientific">Malassezia yamatoensis</name>
    <dbReference type="NCBI Taxonomy" id="253288"/>
    <lineage>
        <taxon>Eukaryota</taxon>
        <taxon>Fungi</taxon>
        <taxon>Dikarya</taxon>
        <taxon>Basidiomycota</taxon>
        <taxon>Ustilaginomycotina</taxon>
        <taxon>Malasseziomycetes</taxon>
        <taxon>Malasseziales</taxon>
        <taxon>Malasseziaceae</taxon>
        <taxon>Malassezia</taxon>
    </lineage>
</organism>
<keyword evidence="2" id="KW-0479">Metal-binding</keyword>
<evidence type="ECO:0000313" key="7">
    <source>
        <dbReference type="Proteomes" id="UP001219567"/>
    </source>
</evidence>
<dbReference type="PANTHER" id="PTHR31001">
    <property type="entry name" value="UNCHARACTERIZED TRANSCRIPTIONAL REGULATORY PROTEIN"/>
    <property type="match status" value="1"/>
</dbReference>
<feature type="region of interest" description="Disordered" evidence="4">
    <location>
        <begin position="657"/>
        <end position="699"/>
    </location>
</feature>
<evidence type="ECO:0000313" key="6">
    <source>
        <dbReference type="EMBL" id="WFC97347.1"/>
    </source>
</evidence>
<feature type="compositionally biased region" description="Low complexity" evidence="4">
    <location>
        <begin position="672"/>
        <end position="683"/>
    </location>
</feature>
<dbReference type="PROSITE" id="PS50048">
    <property type="entry name" value="ZN2_CY6_FUNGAL_2"/>
    <property type="match status" value="1"/>
</dbReference>
<dbReference type="InterPro" id="IPR001138">
    <property type="entry name" value="Zn2Cys6_DnaBD"/>
</dbReference>
<dbReference type="InterPro" id="IPR050613">
    <property type="entry name" value="Sec_Metabolite_Reg"/>
</dbReference>
<dbReference type="Gene3D" id="4.10.240.10">
    <property type="entry name" value="Zn(2)-C6 fungal-type DNA-binding domain"/>
    <property type="match status" value="1"/>
</dbReference>
<reference evidence="6 7" key="1">
    <citation type="submission" date="2023-03" db="EMBL/GenBank/DDBJ databases">
        <title>Mating type loci evolution in Malassezia.</title>
        <authorList>
            <person name="Coelho M.A."/>
        </authorList>
    </citation>
    <scope>NUCLEOTIDE SEQUENCE [LARGE SCALE GENOMIC DNA]</scope>
    <source>
        <strain evidence="6 7">CBS 9725</strain>
    </source>
</reference>
<keyword evidence="3" id="KW-0539">Nucleus</keyword>
<feature type="compositionally biased region" description="Low complexity" evidence="4">
    <location>
        <begin position="14"/>
        <end position="23"/>
    </location>
</feature>
<dbReference type="GO" id="GO:0005634">
    <property type="term" value="C:nucleus"/>
    <property type="evidence" value="ECO:0007669"/>
    <property type="project" value="UniProtKB-SubCell"/>
</dbReference>
<dbReference type="GO" id="GO:0008270">
    <property type="term" value="F:zinc ion binding"/>
    <property type="evidence" value="ECO:0007669"/>
    <property type="project" value="InterPro"/>
</dbReference>
<comment type="subcellular location">
    <subcellularLocation>
        <location evidence="1">Nucleus</location>
    </subcellularLocation>
</comment>
<keyword evidence="7" id="KW-1185">Reference proteome</keyword>
<dbReference type="CDD" id="cd12148">
    <property type="entry name" value="fungal_TF_MHR"/>
    <property type="match status" value="1"/>
</dbReference>
<dbReference type="Pfam" id="PF00172">
    <property type="entry name" value="Zn_clus"/>
    <property type="match status" value="1"/>
</dbReference>
<dbReference type="Pfam" id="PF04082">
    <property type="entry name" value="Fungal_trans"/>
    <property type="match status" value="1"/>
</dbReference>
<dbReference type="Proteomes" id="UP001219567">
    <property type="component" value="Chromosome 1"/>
</dbReference>
<accession>A0AAJ6CEL1</accession>
<dbReference type="GO" id="GO:0006351">
    <property type="term" value="P:DNA-templated transcription"/>
    <property type="evidence" value="ECO:0007669"/>
    <property type="project" value="InterPro"/>
</dbReference>
<dbReference type="EMBL" id="CP119943">
    <property type="protein sequence ID" value="WFC97347.1"/>
    <property type="molecule type" value="Genomic_DNA"/>
</dbReference>
<sequence>MVGGAQLESAQQGSSVADVVSAALSDPPRKKRQRIHYSCAECHRRKHKCDRKIPCQPCIDRGTADLCHPYGEGDEYGNLHERVRRLEVLVHGLASEHKNVERHLHSLHDESKLLGSRSFTGTPEMNHGRASESEEPSVLYGMEREELKRLEHGHERKDRKPLNESLSDQGSSWFGELALPSISQRTVRAEVDGEAVEVQSAIPRSPASHMVTRLVDEGGAPPGIVRSLMEMLPSQEECNHLIKTYFQKLNSIVFPLHERGYRMLFDELMQFRFGEAFSKNPTEGARLTPYLTSFFFLCAHSALALPEDGYPEHEALKKALHYFHAGSRALNVASFIRADHIDLVLANLLASKFCIMMRRTTPVWMYIGAAIRGAQSMGLHRDGKKLGLDQVTTERRRRLWASLYHWDKAISILVARPSAIQDAHCDTLEPSDIALDDLDPAAPAHSPIQHTDGKPPSLYVFSSIRYALGKLMGKIGDLYQDLRAPVRYEDVLRLDAQLAKFRENLPSFLRTPDQPGADLSMDKQFEYIAFHRYLIHVELNFTRITLHRPYVLKAESKYQKSRQIAFQTARSDMVVRQAFEEVVPSHARTRQCKLGGMYRLFNTMLIHGIMLLLEPDLQRVADSKAILEDFVKGYESRNDLNTRREVAIVRMFLAKAEEQRRPSKRGRGSNHSARQSRSSAASRSKSKTQDASDSCKSWDGNEPAQSFLTNLGGYNKNLSLFPPGCTNELPLQHDNTYLAAPMSLDINGLDLLGMPVNAPQPVDGIPFDQRLALCDSDAFGLHGMDFSPYTTSQPNTIFTPSNPTNPTANPVPNTAGGDADYMPNIATRVPTNQELNAILQQTDIGIIPWGGFINAIIPQSP</sequence>
<gene>
    <name evidence="6" type="ORF">MYAM1_000057</name>
</gene>
<protein>
    <recommendedName>
        <fullName evidence="5">Zn(2)-C6 fungal-type domain-containing protein</fullName>
    </recommendedName>
</protein>
<dbReference type="CDD" id="cd00067">
    <property type="entry name" value="GAL4"/>
    <property type="match status" value="1"/>
</dbReference>
<proteinExistence type="predicted"/>
<evidence type="ECO:0000256" key="3">
    <source>
        <dbReference type="ARBA" id="ARBA00023242"/>
    </source>
</evidence>